<organism evidence="1 2">
    <name type="scientific">Ectothiorhodospira haloalkaliphila</name>
    <dbReference type="NCBI Taxonomy" id="421628"/>
    <lineage>
        <taxon>Bacteria</taxon>
        <taxon>Pseudomonadati</taxon>
        <taxon>Pseudomonadota</taxon>
        <taxon>Gammaproteobacteria</taxon>
        <taxon>Chromatiales</taxon>
        <taxon>Ectothiorhodospiraceae</taxon>
        <taxon>Ectothiorhodospira</taxon>
    </lineage>
</organism>
<dbReference type="HOGENOM" id="CLU_075662_2_0_6"/>
<dbReference type="SUPFAM" id="SSF53448">
    <property type="entry name" value="Nucleotide-diphospho-sugar transferases"/>
    <property type="match status" value="1"/>
</dbReference>
<dbReference type="AlphaFoldDB" id="W8KQ05"/>
<dbReference type="NCBIfam" id="TIGR04282">
    <property type="entry name" value="glyco_like_cofC"/>
    <property type="match status" value="1"/>
</dbReference>
<keyword evidence="2" id="KW-1185">Reference proteome</keyword>
<reference evidence="1 2" key="1">
    <citation type="journal article" date="2014" name="J Genomics">
        <title>Draft Genome Sequence of the Extremely Halophilic Phototrophic Purple Sulfur Bacterium Halorhodospira halochloris.</title>
        <authorList>
            <person name="Singh K.S."/>
            <person name="Kirksey J."/>
            <person name="Hoff W.D."/>
            <person name="Deole R."/>
        </authorList>
    </citation>
    <scope>NUCLEOTIDE SEQUENCE [LARGE SCALE GENOMIC DNA]</scope>
    <source>
        <strain evidence="1 2">A</strain>
    </source>
</reference>
<sequence length="220" mass="23940">MVMSASVEEIPVLVFTRAPVPGRTKTQLIPAVGAEDACRIHKAMVRHAMMVACAADCGSVIIHGAPDASHAFLRKLAVDYGCALTSQQGIDRGDRIQEALGRALECFGGAIVIGTDCPEMTVQDIRQAADSLRSGRDAVLGPAHDGGYVLIGMRRVEPQVFQGIEWGTDQVLAQTRSRFEALGWSWDELEPRQDLDTPEDWEVLRDSYPWLSPAALALNE</sequence>
<dbReference type="PANTHER" id="PTHR36529:SF1">
    <property type="entry name" value="GLYCOSYLTRANSFERASE"/>
    <property type="match status" value="1"/>
</dbReference>
<dbReference type="InterPro" id="IPR018641">
    <property type="entry name" value="Trfase_1_rSAM/seldom-assoc"/>
</dbReference>
<evidence type="ECO:0008006" key="3">
    <source>
        <dbReference type="Google" id="ProtNLM"/>
    </source>
</evidence>
<dbReference type="KEGG" id="hhc:M911_07905"/>
<evidence type="ECO:0000313" key="2">
    <source>
        <dbReference type="Proteomes" id="UP000019442"/>
    </source>
</evidence>
<accession>W8KQ05</accession>
<dbReference type="PANTHER" id="PTHR36529">
    <property type="entry name" value="SLL1095 PROTEIN"/>
    <property type="match status" value="1"/>
</dbReference>
<proteinExistence type="predicted"/>
<dbReference type="InterPro" id="IPR029044">
    <property type="entry name" value="Nucleotide-diphossugar_trans"/>
</dbReference>
<dbReference type="EMBL" id="CP007268">
    <property type="protein sequence ID" value="AHK79092.1"/>
    <property type="molecule type" value="Genomic_DNA"/>
</dbReference>
<gene>
    <name evidence="1" type="ORF">M911_07905</name>
</gene>
<evidence type="ECO:0000313" key="1">
    <source>
        <dbReference type="EMBL" id="AHK79092.1"/>
    </source>
</evidence>
<dbReference type="Gene3D" id="3.90.550.10">
    <property type="entry name" value="Spore Coat Polysaccharide Biosynthesis Protein SpsA, Chain A"/>
    <property type="match status" value="1"/>
</dbReference>
<name>W8KQ05_9GAMM</name>
<dbReference type="Proteomes" id="UP000019442">
    <property type="component" value="Chromosome"/>
</dbReference>
<dbReference type="Pfam" id="PF09837">
    <property type="entry name" value="DUF2064"/>
    <property type="match status" value="1"/>
</dbReference>
<reference evidence="2" key="2">
    <citation type="submission" date="2014-02" db="EMBL/GenBank/DDBJ databases">
        <title>Draft Genome Sequence of extremely halophilic bacteria Halorhodospira halochloris.</title>
        <authorList>
            <person name="Singh K.S."/>
        </authorList>
    </citation>
    <scope>NUCLEOTIDE SEQUENCE [LARGE SCALE GENOMIC DNA]</scope>
    <source>
        <strain evidence="2">A</strain>
    </source>
</reference>
<protein>
    <recommendedName>
        <fullName evidence="3">Glycosyltransferase</fullName>
    </recommendedName>
</protein>